<evidence type="ECO:0000256" key="1">
    <source>
        <dbReference type="SAM" id="Phobius"/>
    </source>
</evidence>
<proteinExistence type="predicted"/>
<feature type="signal peptide" evidence="2">
    <location>
        <begin position="1"/>
        <end position="20"/>
    </location>
</feature>
<evidence type="ECO:0000256" key="2">
    <source>
        <dbReference type="SAM" id="SignalP"/>
    </source>
</evidence>
<evidence type="ECO:0008006" key="5">
    <source>
        <dbReference type="Google" id="ProtNLM"/>
    </source>
</evidence>
<feature type="transmembrane region" description="Helical" evidence="1">
    <location>
        <begin position="54"/>
        <end position="75"/>
    </location>
</feature>
<comment type="caution">
    <text evidence="3">The sequence shown here is derived from an EMBL/GenBank/DDBJ whole genome shotgun (WGS) entry which is preliminary data.</text>
</comment>
<keyword evidence="2" id="KW-0732">Signal</keyword>
<organism evidence="3 4">
    <name type="scientific">Streptoalloteichus tenebrarius (strain ATCC 17920 / DSM 40477 / JCM 4838 / CBS 697.72 / NBRC 16177 / NCIMB 11028 / NRRL B-12390 / A12253. 1 / ISP 5477)</name>
    <name type="common">Streptomyces tenebrarius</name>
    <dbReference type="NCBI Taxonomy" id="1933"/>
    <lineage>
        <taxon>Bacteria</taxon>
        <taxon>Bacillati</taxon>
        <taxon>Actinomycetota</taxon>
        <taxon>Actinomycetes</taxon>
        <taxon>Pseudonocardiales</taxon>
        <taxon>Pseudonocardiaceae</taxon>
        <taxon>Streptoalloteichus</taxon>
    </lineage>
</organism>
<feature type="transmembrane region" description="Helical" evidence="1">
    <location>
        <begin position="95"/>
        <end position="126"/>
    </location>
</feature>
<accession>A0ABT1HYF7</accession>
<keyword evidence="1" id="KW-0472">Membrane</keyword>
<feature type="transmembrane region" description="Helical" evidence="1">
    <location>
        <begin position="30"/>
        <end position="47"/>
    </location>
</feature>
<evidence type="ECO:0000313" key="3">
    <source>
        <dbReference type="EMBL" id="MCP2260564.1"/>
    </source>
</evidence>
<evidence type="ECO:0000313" key="4">
    <source>
        <dbReference type="Proteomes" id="UP001205311"/>
    </source>
</evidence>
<keyword evidence="4" id="KW-1185">Reference proteome</keyword>
<dbReference type="EMBL" id="JAMTCP010000028">
    <property type="protein sequence ID" value="MCP2260564.1"/>
    <property type="molecule type" value="Genomic_DNA"/>
</dbReference>
<keyword evidence="1" id="KW-0812">Transmembrane</keyword>
<dbReference type="Proteomes" id="UP001205311">
    <property type="component" value="Unassembled WGS sequence"/>
</dbReference>
<gene>
    <name evidence="3" type="ORF">LX15_004282</name>
</gene>
<keyword evidence="1" id="KW-1133">Transmembrane helix</keyword>
<protein>
    <recommendedName>
        <fullName evidence="5">MFS transporter</fullName>
    </recommendedName>
</protein>
<feature type="chain" id="PRO_5046074204" description="MFS transporter" evidence="2">
    <location>
        <begin position="21"/>
        <end position="170"/>
    </location>
</feature>
<reference evidence="3 4" key="1">
    <citation type="submission" date="2022-06" db="EMBL/GenBank/DDBJ databases">
        <title>Genomic Encyclopedia of Archaeal and Bacterial Type Strains, Phase II (KMG-II): from individual species to whole genera.</title>
        <authorList>
            <person name="Goeker M."/>
        </authorList>
    </citation>
    <scope>NUCLEOTIDE SEQUENCE [LARGE SCALE GENOMIC DNA]</scope>
    <source>
        <strain evidence="3 4">DSM 40477</strain>
    </source>
</reference>
<sequence>MARGVALAVSSATLAVAAHAAAGGSVPDTGLAAVLTVLLAGAGTALADRRRGPVAILAALGGSQFLLHVLLQALAGHGHGPHHALPGFDPGLMTAAHVGAALLTAGLLLGAERSVFAVATALAMLLPRRLSPLPAWAPLRPVTVPAEPVSPPFSVLLRRVVARRGPPRHS</sequence>
<name>A0ABT1HYF7_STRSD</name>